<name>A0A6H1P3D1_PRIMG</name>
<dbReference type="EMBL" id="CP051128">
    <property type="protein sequence ID" value="QIZ08069.1"/>
    <property type="molecule type" value="Genomic_DNA"/>
</dbReference>
<sequence>MFIKTLENTEVSSVIFIRDYLQFYFEGEQINGTLTTYSLPVSVVNGRYFESASLGYRDSLCSLINHQVKKSKINSDQNIVLTFDNDDRLEVSLKKEDRSGHEAAMLRVNNEIAVW</sequence>
<accession>A0A6H1P3D1</accession>
<protein>
    <submittedName>
        <fullName evidence="1">Uncharacterized protein</fullName>
    </submittedName>
</protein>
<dbReference type="AlphaFoldDB" id="A0A6H1P3D1"/>
<reference evidence="1 2" key="1">
    <citation type="submission" date="2020-04" db="EMBL/GenBank/DDBJ databases">
        <title>Genome-Wide Identification of 5-Methylcytosine Sites in Bacterial Genomes By High-Throughput Sequencing of MspJI Restriction Fragments.</title>
        <authorList>
            <person name="Wu V."/>
        </authorList>
    </citation>
    <scope>NUCLEOTIDE SEQUENCE [LARGE SCALE GENOMIC DNA]</scope>
    <source>
        <strain evidence="1 2">S2</strain>
    </source>
</reference>
<evidence type="ECO:0000313" key="2">
    <source>
        <dbReference type="Proteomes" id="UP000501868"/>
    </source>
</evidence>
<organism evidence="1 2">
    <name type="scientific">Priestia megaterium</name>
    <name type="common">Bacillus megaterium</name>
    <dbReference type="NCBI Taxonomy" id="1404"/>
    <lineage>
        <taxon>Bacteria</taxon>
        <taxon>Bacillati</taxon>
        <taxon>Bacillota</taxon>
        <taxon>Bacilli</taxon>
        <taxon>Bacillales</taxon>
        <taxon>Bacillaceae</taxon>
        <taxon>Priestia</taxon>
    </lineage>
</organism>
<evidence type="ECO:0000313" key="1">
    <source>
        <dbReference type="EMBL" id="QIZ08069.1"/>
    </source>
</evidence>
<reference evidence="1 2" key="2">
    <citation type="submission" date="2020-04" db="EMBL/GenBank/DDBJ databases">
        <authorList>
            <person name="Fomenkov A."/>
            <person name="Anton B.P."/>
            <person name="Roberts R.J."/>
        </authorList>
    </citation>
    <scope>NUCLEOTIDE SEQUENCE [LARGE SCALE GENOMIC DNA]</scope>
    <source>
        <strain evidence="1 2">S2</strain>
    </source>
</reference>
<dbReference type="Proteomes" id="UP000501868">
    <property type="component" value="Chromosome"/>
</dbReference>
<gene>
    <name evidence="1" type="ORF">HFZ78_16120</name>
</gene>
<proteinExistence type="predicted"/>